<keyword evidence="3" id="KW-0285">Flavoprotein</keyword>
<sequence>MVSSMVSSMVSEAKTQSPHHVVIVGGGFGGLYAAQALRKAPVKVTLIDKRNFHLFQPLLYQVATGGLSAGDISSPLRAILSHQKNTQVLMGKVIGLDPNQKTVQLADKEISYDSLIVATGVSHHYFGNDQWAQDAPGLKTIEDALDIRRRIYSAFEAAEKETDPEKRRAWLTFVLVGGGPTGVELAGAMAELAYDTLKNDFRDIDTSEARIVLLEGMDRILPPYPPELSVKAQNSLERLGVTVQTKTLVTNIDNDIVTMRRGEQVEEINAKTVLWAAGMKASAMGKALANATGVELDRAGRVIVQPDMSLAGHPDIFVIGDLANFSHQTGKPLPGVAPVAMQQGKYVSTLIQKRLKEETVPDFHYQDYGNLAVIGRNAAVVDLGFVKFSGFPAWLAWIFIHIFFLIEFDNKLLVMIQWAWHYLTFKRGVRLITNLEEEPAGNFEERRDYRTPVQV</sequence>
<dbReference type="HOGENOM" id="CLU_021377_7_1_3"/>
<dbReference type="RefSeq" id="WP_008188807.1">
    <property type="nucleotide sequence ID" value="NZ_MKZR01000001.1"/>
</dbReference>
<dbReference type="eggNOG" id="COG1252">
    <property type="taxonomic scope" value="Bacteria"/>
</dbReference>
<evidence type="ECO:0000256" key="5">
    <source>
        <dbReference type="ARBA" id="ARBA00023002"/>
    </source>
</evidence>
<dbReference type="AlphaFoldDB" id="F4XZY2"/>
<dbReference type="PANTHER" id="PTHR43706">
    <property type="entry name" value="NADH DEHYDROGENASE"/>
    <property type="match status" value="1"/>
</dbReference>
<evidence type="ECO:0000256" key="7">
    <source>
        <dbReference type="ARBA" id="ARBA00047599"/>
    </source>
</evidence>
<evidence type="ECO:0000313" key="9">
    <source>
        <dbReference type="EMBL" id="EGJ29900.1"/>
    </source>
</evidence>
<dbReference type="GO" id="GO:0050136">
    <property type="term" value="F:NADH dehydrogenase (quinone) (non-electrogenic) activity"/>
    <property type="evidence" value="ECO:0007669"/>
    <property type="project" value="UniProtKB-EC"/>
</dbReference>
<dbReference type="PRINTS" id="PR00368">
    <property type="entry name" value="FADPNR"/>
</dbReference>
<dbReference type="EC" id="1.6.5.9" evidence="2"/>
<reference evidence="10" key="1">
    <citation type="journal article" date="2011" name="Proc. Natl. Acad. Sci. U.S.A.">
        <title>Genomic insights into the physiology and ecology of the marine filamentous cyanobacterium Lyngbya majuscula.</title>
        <authorList>
            <person name="Jones A.C."/>
            <person name="Monroe E.A."/>
            <person name="Podell S."/>
            <person name="Hess W.R."/>
            <person name="Klages S."/>
            <person name="Esquenazi E."/>
            <person name="Niessen S."/>
            <person name="Hoover H."/>
            <person name="Rothmann M."/>
            <person name="Lasken R.S."/>
            <person name="Yates J.R.III."/>
            <person name="Reinhardt R."/>
            <person name="Kube M."/>
            <person name="Burkart M.D."/>
            <person name="Allen E.E."/>
            <person name="Dorrestein P.C."/>
            <person name="Gerwick W.H."/>
            <person name="Gerwick L."/>
        </authorList>
    </citation>
    <scope>NUCLEOTIDE SEQUENCE [LARGE SCALE GENOMIC DNA]</scope>
    <source>
        <strain evidence="10">3L</strain>
    </source>
</reference>
<evidence type="ECO:0000256" key="4">
    <source>
        <dbReference type="ARBA" id="ARBA00022827"/>
    </source>
</evidence>
<proteinExistence type="inferred from homology"/>
<keyword evidence="5" id="KW-0560">Oxidoreductase</keyword>
<evidence type="ECO:0000313" key="10">
    <source>
        <dbReference type="Proteomes" id="UP000003959"/>
    </source>
</evidence>
<accession>F4XZY2</accession>
<dbReference type="Pfam" id="PF07992">
    <property type="entry name" value="Pyr_redox_2"/>
    <property type="match status" value="1"/>
</dbReference>
<evidence type="ECO:0000259" key="8">
    <source>
        <dbReference type="Pfam" id="PF07992"/>
    </source>
</evidence>
<evidence type="ECO:0000256" key="2">
    <source>
        <dbReference type="ARBA" id="ARBA00012637"/>
    </source>
</evidence>
<evidence type="ECO:0000256" key="6">
    <source>
        <dbReference type="ARBA" id="ARBA00023027"/>
    </source>
</evidence>
<dbReference type="InterPro" id="IPR023753">
    <property type="entry name" value="FAD/NAD-binding_dom"/>
</dbReference>
<dbReference type="InterPro" id="IPR036188">
    <property type="entry name" value="FAD/NAD-bd_sf"/>
</dbReference>
<protein>
    <recommendedName>
        <fullName evidence="2">NADH:ubiquinone reductase (non-electrogenic)</fullName>
        <ecNumber evidence="2">1.6.5.9</ecNumber>
    </recommendedName>
</protein>
<keyword evidence="10" id="KW-1185">Reference proteome</keyword>
<comment type="similarity">
    <text evidence="1">Belongs to the NADH dehydrogenase family.</text>
</comment>
<organism evidence="9 10">
    <name type="scientific">Moorena producens 3L</name>
    <dbReference type="NCBI Taxonomy" id="489825"/>
    <lineage>
        <taxon>Bacteria</taxon>
        <taxon>Bacillati</taxon>
        <taxon>Cyanobacteriota</taxon>
        <taxon>Cyanophyceae</taxon>
        <taxon>Coleofasciculales</taxon>
        <taxon>Coleofasciculaceae</taxon>
        <taxon>Moorena</taxon>
    </lineage>
</organism>
<evidence type="ECO:0000256" key="3">
    <source>
        <dbReference type="ARBA" id="ARBA00022630"/>
    </source>
</evidence>
<dbReference type="PANTHER" id="PTHR43706:SF47">
    <property type="entry name" value="EXTERNAL NADH-UBIQUINONE OXIDOREDUCTASE 1, MITOCHONDRIAL-RELATED"/>
    <property type="match status" value="1"/>
</dbReference>
<feature type="domain" description="FAD/NAD(P)-binding" evidence="8">
    <location>
        <begin position="20"/>
        <end position="344"/>
    </location>
</feature>
<gene>
    <name evidence="9" type="ORF">LYNGBM3L_58480</name>
</gene>
<comment type="catalytic activity">
    <reaction evidence="7">
        <text>a quinone + NADH + H(+) = a quinol + NAD(+)</text>
        <dbReference type="Rhea" id="RHEA:46160"/>
        <dbReference type="ChEBI" id="CHEBI:15378"/>
        <dbReference type="ChEBI" id="CHEBI:24646"/>
        <dbReference type="ChEBI" id="CHEBI:57540"/>
        <dbReference type="ChEBI" id="CHEBI:57945"/>
        <dbReference type="ChEBI" id="CHEBI:132124"/>
        <dbReference type="EC" id="1.6.5.9"/>
    </reaction>
</comment>
<keyword evidence="6" id="KW-0520">NAD</keyword>
<dbReference type="InterPro" id="IPR045024">
    <property type="entry name" value="NDH-2"/>
</dbReference>
<dbReference type="Gene3D" id="3.50.50.100">
    <property type="match status" value="1"/>
</dbReference>
<name>F4XZY2_9CYAN</name>
<dbReference type="PRINTS" id="PR00411">
    <property type="entry name" value="PNDRDTASEI"/>
</dbReference>
<dbReference type="Proteomes" id="UP000003959">
    <property type="component" value="Unassembled WGS sequence"/>
</dbReference>
<dbReference type="EMBL" id="GL890965">
    <property type="protein sequence ID" value="EGJ29900.1"/>
    <property type="molecule type" value="Genomic_DNA"/>
</dbReference>
<evidence type="ECO:0000256" key="1">
    <source>
        <dbReference type="ARBA" id="ARBA00005272"/>
    </source>
</evidence>
<dbReference type="SUPFAM" id="SSF51905">
    <property type="entry name" value="FAD/NAD(P)-binding domain"/>
    <property type="match status" value="1"/>
</dbReference>
<keyword evidence="4" id="KW-0274">FAD</keyword>